<keyword evidence="1" id="KW-0347">Helicase</keyword>
<proteinExistence type="predicted"/>
<keyword evidence="1" id="KW-0378">Hydrolase</keyword>
<dbReference type="EMBL" id="JANBPW010005190">
    <property type="protein sequence ID" value="KAJ1933163.1"/>
    <property type="molecule type" value="Genomic_DNA"/>
</dbReference>
<protein>
    <submittedName>
        <fullName evidence="1">ATP-dependent RNA helicase dbp7</fullName>
        <ecNumber evidence="1">3.6.4.13</ecNumber>
    </submittedName>
</protein>
<comment type="caution">
    <text evidence="1">The sequence shown here is derived from an EMBL/GenBank/DDBJ whole genome shotgun (WGS) entry which is preliminary data.</text>
</comment>
<accession>A0ACC1J0T5</accession>
<evidence type="ECO:0000313" key="1">
    <source>
        <dbReference type="EMBL" id="KAJ1933163.1"/>
    </source>
</evidence>
<evidence type="ECO:0000313" key="2">
    <source>
        <dbReference type="Proteomes" id="UP001150603"/>
    </source>
</evidence>
<feature type="non-terminal residue" evidence="1">
    <location>
        <position position="417"/>
    </location>
</feature>
<gene>
    <name evidence="1" type="primary">DBP7_2</name>
    <name evidence="1" type="ORF">FBU59_006123</name>
</gene>
<keyword evidence="2" id="KW-1185">Reference proteome</keyword>
<keyword evidence="1" id="KW-0067">ATP-binding</keyword>
<reference evidence="1" key="1">
    <citation type="submission" date="2022-07" db="EMBL/GenBank/DDBJ databases">
        <title>Phylogenomic reconstructions and comparative analyses of Kickxellomycotina fungi.</title>
        <authorList>
            <person name="Reynolds N.K."/>
            <person name="Stajich J.E."/>
            <person name="Barry K."/>
            <person name="Grigoriev I.V."/>
            <person name="Crous P."/>
            <person name="Smith M.E."/>
        </authorList>
    </citation>
    <scope>NUCLEOTIDE SEQUENCE</scope>
    <source>
        <strain evidence="1">NRRL 5244</strain>
    </source>
</reference>
<sequence length="417" mass="45976">MADDDGLIFNFATADTPTPVVRAAKAKNGGRWKDRLHERRVKKHQVAKEQKKLRQSAAATETNQQHRQEQKKQQDDEVTRLLDEISGHHPNKQKQPASSASGPTTLSGQAGKQIVSSLFTKNPDIPMLPSNEGQEKSVSSNAVVDTSTFEGLGLDSDIVKFLHSKLEIMKPTAIQQNALPTLIGKEVVSGADDSFDVERDGQVEHDAFIQAATGSGKTLAYLLPIIHRLLTASTMPTKGPYPSRDLGTFAIILTPTRELAQQVYETIQTLVNMPLDKSTGMRAHWMVPGIVVGGEKKQSEKGRLRKGVTILACTPGRLLDHLENTKAFMVDNLRWLVLDEADRLLELGFEETLSKILALLDEKLKFRVPVLGRATMVNSPCLPKRRINVLCSATLQDNVKQLATQSLNNPRFISATK</sequence>
<dbReference type="EC" id="3.6.4.13" evidence="1"/>
<name>A0ACC1J0T5_9FUNG</name>
<dbReference type="Proteomes" id="UP001150603">
    <property type="component" value="Unassembled WGS sequence"/>
</dbReference>
<keyword evidence="1" id="KW-0547">Nucleotide-binding</keyword>
<organism evidence="1 2">
    <name type="scientific">Linderina macrospora</name>
    <dbReference type="NCBI Taxonomy" id="4868"/>
    <lineage>
        <taxon>Eukaryota</taxon>
        <taxon>Fungi</taxon>
        <taxon>Fungi incertae sedis</taxon>
        <taxon>Zoopagomycota</taxon>
        <taxon>Kickxellomycotina</taxon>
        <taxon>Kickxellomycetes</taxon>
        <taxon>Kickxellales</taxon>
        <taxon>Kickxellaceae</taxon>
        <taxon>Linderina</taxon>
    </lineage>
</organism>